<dbReference type="CDD" id="cd05195">
    <property type="entry name" value="enoyl_red"/>
    <property type="match status" value="1"/>
</dbReference>
<dbReference type="InterPro" id="IPR050091">
    <property type="entry name" value="PKS_NRPS_Biosynth_Enz"/>
</dbReference>
<gene>
    <name evidence="6" type="ORF">PT974_12277</name>
</gene>
<reference evidence="6 7" key="1">
    <citation type="submission" date="2024-01" db="EMBL/GenBank/DDBJ databases">
        <title>Complete genome of Cladobotryum mycophilum ATHUM6906.</title>
        <authorList>
            <person name="Christinaki A.C."/>
            <person name="Myridakis A.I."/>
            <person name="Kouvelis V.N."/>
        </authorList>
    </citation>
    <scope>NUCLEOTIDE SEQUENCE [LARGE SCALE GENOMIC DNA]</scope>
    <source>
        <strain evidence="6 7">ATHUM6906</strain>
    </source>
</reference>
<dbReference type="PROSITE" id="PS50075">
    <property type="entry name" value="CARRIER"/>
    <property type="match status" value="1"/>
</dbReference>
<dbReference type="InterPro" id="IPR011032">
    <property type="entry name" value="GroES-like_sf"/>
</dbReference>
<keyword evidence="3" id="KW-0560">Oxidoreductase</keyword>
<keyword evidence="7" id="KW-1185">Reference proteome</keyword>
<dbReference type="SUPFAM" id="SSF47336">
    <property type="entry name" value="ACP-like"/>
    <property type="match status" value="1"/>
</dbReference>
<dbReference type="InterPro" id="IPR013968">
    <property type="entry name" value="PKS_KR"/>
</dbReference>
<dbReference type="CDD" id="cd05274">
    <property type="entry name" value="KR_FAS_SDR_x"/>
    <property type="match status" value="1"/>
</dbReference>
<evidence type="ECO:0000256" key="2">
    <source>
        <dbReference type="ARBA" id="ARBA00022553"/>
    </source>
</evidence>
<dbReference type="SUPFAM" id="SSF51735">
    <property type="entry name" value="NAD(P)-binding Rossmann-fold domains"/>
    <property type="match status" value="2"/>
</dbReference>
<dbReference type="Gene3D" id="1.10.1200.10">
    <property type="entry name" value="ACP-like"/>
    <property type="match status" value="1"/>
</dbReference>
<dbReference type="InterPro" id="IPR020843">
    <property type="entry name" value="ER"/>
</dbReference>
<dbReference type="InterPro" id="IPR020806">
    <property type="entry name" value="PKS_PP-bd"/>
</dbReference>
<sequence length="812" mass="89400">MTTPDSSLASGLLRTLRLEERIKTFVSLDLDPAEEPWEETEIQAICDVFCTSIGSRHPEDNDYEFAQRSGRILVPRMTGNELLNRQLSASRGHLVPQEKPFSSEGVYKCLEPAVPGLLNSLVFKENDEALDANTPWTEDLVEITPQAFGLGLQDVLAATGELKGEQKGFECAGYISRAGSRVPQHLKVGDRVCAIIPSGNWASKVRTSWATVVPVPSEMSLETAASLPVDFAVSFYSLVNLAHLECGDRVLIHSAAGGLGQAAITIAQYLEADIFITVTSDKERRLLAEEYSVPHDRILSYGDATFSSTIMRATEGHGVDVVLDCSLSKQTPRMNPDCVAPFGHFIELSVQDDDDKRPGSDSSSRSMTYSVVDIGKLGRLKTKTLSRNVQQAINLIQQKRLVHRIPITRFSVSDCDKAFGLMHSGSLVGKIVVTVTEGDPIKVISPPEPVNLDASAAYLIVGGLGGLGLEVAHWMAQRGAKNLILVSRSAERYNTDAFRGGFKDLRSQIFVRNCDISSKHDLEEIVNEYRKRWPLRGVIQAATVLQDSLFGKMTSEQWNTSMLAKYRGTKNLDELFQGSDVDFFIILSSLTAVVGNVGQANYTAASAYQDALVYSRVARGLPAVSINIGSVPDLGSALRTGMAEQIDRMGCRYQKRSELIRLVELAIRYPRQQQMITGIKPWAEPENLRWRQEPRFGFTRLPNTQDRSKRQRGAKVSSVKDRLIGVSDEAANNVLVEVLREQLAGMTAFSASDIDPDEQLLTYGVDSLVAVEFRALLQANVTLGVTIFDIIQSVSLRDLAIKVKERISEESV</sequence>
<keyword evidence="4" id="KW-0511">Multifunctional enzyme</keyword>
<evidence type="ECO:0000256" key="1">
    <source>
        <dbReference type="ARBA" id="ARBA00022450"/>
    </source>
</evidence>
<dbReference type="Pfam" id="PF08659">
    <property type="entry name" value="KR"/>
    <property type="match status" value="1"/>
</dbReference>
<dbReference type="Pfam" id="PF00550">
    <property type="entry name" value="PP-binding"/>
    <property type="match status" value="1"/>
</dbReference>
<evidence type="ECO:0000313" key="6">
    <source>
        <dbReference type="EMBL" id="KAK5988137.1"/>
    </source>
</evidence>
<evidence type="ECO:0000256" key="4">
    <source>
        <dbReference type="ARBA" id="ARBA00023268"/>
    </source>
</evidence>
<dbReference type="SMART" id="SM00823">
    <property type="entry name" value="PKS_PP"/>
    <property type="match status" value="1"/>
</dbReference>
<accession>A0ABR0S7I0</accession>
<keyword evidence="2" id="KW-0597">Phosphoprotein</keyword>
<dbReference type="InterPro" id="IPR009081">
    <property type="entry name" value="PP-bd_ACP"/>
</dbReference>
<dbReference type="Gene3D" id="3.90.180.10">
    <property type="entry name" value="Medium-chain alcohol dehydrogenases, catalytic domain"/>
    <property type="match status" value="1"/>
</dbReference>
<dbReference type="InterPro" id="IPR057326">
    <property type="entry name" value="KR_dom"/>
</dbReference>
<dbReference type="InterPro" id="IPR036736">
    <property type="entry name" value="ACP-like_sf"/>
</dbReference>
<dbReference type="InterPro" id="IPR036291">
    <property type="entry name" value="NAD(P)-bd_dom_sf"/>
</dbReference>
<evidence type="ECO:0000256" key="3">
    <source>
        <dbReference type="ARBA" id="ARBA00023002"/>
    </source>
</evidence>
<organism evidence="6 7">
    <name type="scientific">Cladobotryum mycophilum</name>
    <dbReference type="NCBI Taxonomy" id="491253"/>
    <lineage>
        <taxon>Eukaryota</taxon>
        <taxon>Fungi</taxon>
        <taxon>Dikarya</taxon>
        <taxon>Ascomycota</taxon>
        <taxon>Pezizomycotina</taxon>
        <taxon>Sordariomycetes</taxon>
        <taxon>Hypocreomycetidae</taxon>
        <taxon>Hypocreales</taxon>
        <taxon>Hypocreaceae</taxon>
        <taxon>Cladobotryum</taxon>
    </lineage>
</organism>
<dbReference type="SMART" id="SM00822">
    <property type="entry name" value="PKS_KR"/>
    <property type="match status" value="1"/>
</dbReference>
<dbReference type="PANTHER" id="PTHR43775:SF40">
    <property type="entry name" value="NORSOLORINIC ACID SYNTHASE STCA"/>
    <property type="match status" value="1"/>
</dbReference>
<feature type="domain" description="Carrier" evidence="5">
    <location>
        <begin position="730"/>
        <end position="807"/>
    </location>
</feature>
<dbReference type="Gene3D" id="3.40.50.720">
    <property type="entry name" value="NAD(P)-binding Rossmann-like Domain"/>
    <property type="match status" value="2"/>
</dbReference>
<dbReference type="SUPFAM" id="SSF50129">
    <property type="entry name" value="GroES-like"/>
    <property type="match status" value="1"/>
</dbReference>
<keyword evidence="1" id="KW-0596">Phosphopantetheine</keyword>
<dbReference type="SMART" id="SM00829">
    <property type="entry name" value="PKS_ER"/>
    <property type="match status" value="1"/>
</dbReference>
<evidence type="ECO:0000259" key="5">
    <source>
        <dbReference type="PROSITE" id="PS50075"/>
    </source>
</evidence>
<evidence type="ECO:0000313" key="7">
    <source>
        <dbReference type="Proteomes" id="UP001338125"/>
    </source>
</evidence>
<dbReference type="Pfam" id="PF13602">
    <property type="entry name" value="ADH_zinc_N_2"/>
    <property type="match status" value="1"/>
</dbReference>
<dbReference type="PANTHER" id="PTHR43775">
    <property type="entry name" value="FATTY ACID SYNTHASE"/>
    <property type="match status" value="1"/>
</dbReference>
<proteinExistence type="predicted"/>
<protein>
    <submittedName>
        <fullName evidence="6">Squalestatin tetraketide synthase</fullName>
    </submittedName>
</protein>
<comment type="caution">
    <text evidence="6">The sequence shown here is derived from an EMBL/GenBank/DDBJ whole genome shotgun (WGS) entry which is preliminary data.</text>
</comment>
<name>A0ABR0S7I0_9HYPO</name>
<dbReference type="Proteomes" id="UP001338125">
    <property type="component" value="Unassembled WGS sequence"/>
</dbReference>
<dbReference type="EMBL" id="JAVFKD010000016">
    <property type="protein sequence ID" value="KAK5988137.1"/>
    <property type="molecule type" value="Genomic_DNA"/>
</dbReference>